<feature type="repeat" description="TPR" evidence="3">
    <location>
        <begin position="232"/>
        <end position="265"/>
    </location>
</feature>
<evidence type="ECO:0000256" key="4">
    <source>
        <dbReference type="SAM" id="MobiDB-lite"/>
    </source>
</evidence>
<dbReference type="PANTHER" id="PTHR44858">
    <property type="entry name" value="TETRATRICOPEPTIDE REPEAT PROTEIN 6"/>
    <property type="match status" value="1"/>
</dbReference>
<evidence type="ECO:0000256" key="5">
    <source>
        <dbReference type="SAM" id="SignalP"/>
    </source>
</evidence>
<dbReference type="RefSeq" id="WP_036851537.1">
    <property type="nucleotide sequence ID" value="NZ_JQJD01000034.1"/>
</dbReference>
<dbReference type="SMART" id="SM00028">
    <property type="entry name" value="TPR"/>
    <property type="match status" value="9"/>
</dbReference>
<keyword evidence="7" id="KW-1185">Reference proteome</keyword>
<dbReference type="PROSITE" id="PS50005">
    <property type="entry name" value="TPR"/>
    <property type="match status" value="5"/>
</dbReference>
<evidence type="ECO:0000313" key="6">
    <source>
        <dbReference type="EMBL" id="KGN80880.1"/>
    </source>
</evidence>
<sequence length="690" mass="78697">MKRVLCHLFIMLFACFGLSEEVSAQIDTDRVMIIGQNAISFKDYVLAIQYFNTAIRYNPEKAEPYFYRGVAKYSLGDLYGTEADCTSCLERNPYIYRAYFLRALARQTLGKDSLAMSDYKAVLYNNPDDQGALHNISLLHIEKGDTAQAHEALDRLKRFYPQYAPTYLIEGSLALSQRDTITATKLFQKGLELNPTSDAPYKSLARVAYAKQDYRKALEYLDRALDYDTEATDLYALRGIVRFQMNNLRGAMADYSTALDLKPANLLARYNRALLRTRVGELQGAVEDFNVLLRYEPNNTLARYNRALLSTDLGDYRQAKLDLDVIIDRYPTFVPAYLQRASVRRYTGNNRGADIDMHYASQLMNDPKTRRQFQQKGVNKSKDPNDDPETKATREEEDKNIHKFRMLVYDGSKHGYSDLYQDDEGIRGRVQDRKGRVEAEPMYILSYYETESKGKIETNEYKNTWGSPHVKYSLRFIRQLPLLSENIIAEHQRRVATALETNSDTDLFARAMDLSTLRDYQGASEALSRIIDTSSDIAPLSRFQYATVLMYLYTLEVNKATKEASDNRASSTARPALDPSQNPLGLASSARLKQLSNNAIEQLKHLNAQYPDTPFILYNLGCVYYTIGAYKEAIDYFTKAIALDKDFSASYFNRALCYYAIGNAEVGHRDMSTAGGLGLYKAYSIIKRMQ</sequence>
<evidence type="ECO:0000256" key="1">
    <source>
        <dbReference type="ARBA" id="ARBA00022737"/>
    </source>
</evidence>
<dbReference type="PROSITE" id="PS51257">
    <property type="entry name" value="PROKAR_LIPOPROTEIN"/>
    <property type="match status" value="1"/>
</dbReference>
<feature type="repeat" description="TPR" evidence="3">
    <location>
        <begin position="28"/>
        <end position="61"/>
    </location>
</feature>
<evidence type="ECO:0000256" key="3">
    <source>
        <dbReference type="PROSITE-ProRule" id="PRU00339"/>
    </source>
</evidence>
<feature type="repeat" description="TPR" evidence="3">
    <location>
        <begin position="198"/>
        <end position="231"/>
    </location>
</feature>
<evidence type="ECO:0000256" key="2">
    <source>
        <dbReference type="ARBA" id="ARBA00022803"/>
    </source>
</evidence>
<comment type="caution">
    <text evidence="6">The sequence shown here is derived from an EMBL/GenBank/DDBJ whole genome shotgun (WGS) entry which is preliminary data.</text>
</comment>
<dbReference type="InterPro" id="IPR011990">
    <property type="entry name" value="TPR-like_helical_dom_sf"/>
</dbReference>
<dbReference type="GO" id="GO:0009279">
    <property type="term" value="C:cell outer membrane"/>
    <property type="evidence" value="ECO:0007669"/>
    <property type="project" value="TreeGrafter"/>
</dbReference>
<protein>
    <recommendedName>
        <fullName evidence="8">Tetratricopeptide repeat-containing protein</fullName>
    </recommendedName>
</protein>
<dbReference type="GO" id="GO:0046813">
    <property type="term" value="P:receptor-mediated virion attachment to host cell"/>
    <property type="evidence" value="ECO:0007669"/>
    <property type="project" value="TreeGrafter"/>
</dbReference>
<organism evidence="6 7">
    <name type="scientific">Porphyromonas cangingivalis</name>
    <dbReference type="NCBI Taxonomy" id="36874"/>
    <lineage>
        <taxon>Bacteria</taxon>
        <taxon>Pseudomonadati</taxon>
        <taxon>Bacteroidota</taxon>
        <taxon>Bacteroidia</taxon>
        <taxon>Bacteroidales</taxon>
        <taxon>Porphyromonadaceae</taxon>
        <taxon>Porphyromonas</taxon>
    </lineage>
</organism>
<evidence type="ECO:0008006" key="8">
    <source>
        <dbReference type="Google" id="ProtNLM"/>
    </source>
</evidence>
<dbReference type="Pfam" id="PF13181">
    <property type="entry name" value="TPR_8"/>
    <property type="match status" value="1"/>
</dbReference>
<keyword evidence="1" id="KW-0677">Repeat</keyword>
<feature type="chain" id="PRO_5001998452" description="Tetratricopeptide repeat-containing protein" evidence="5">
    <location>
        <begin position="25"/>
        <end position="690"/>
    </location>
</feature>
<feature type="signal peptide" evidence="5">
    <location>
        <begin position="1"/>
        <end position="24"/>
    </location>
</feature>
<dbReference type="Proteomes" id="UP000030125">
    <property type="component" value="Unassembled WGS sequence"/>
</dbReference>
<dbReference type="PANTHER" id="PTHR44858:SF1">
    <property type="entry name" value="UDP-N-ACETYLGLUCOSAMINE--PEPTIDE N-ACETYLGLUCOSAMINYLTRANSFERASE SPINDLY-RELATED"/>
    <property type="match status" value="1"/>
</dbReference>
<dbReference type="InterPro" id="IPR019734">
    <property type="entry name" value="TPR_rpt"/>
</dbReference>
<dbReference type="eggNOG" id="COG0457">
    <property type="taxonomic scope" value="Bacteria"/>
</dbReference>
<name>A0A0A2ETT9_PORCN</name>
<dbReference type="InterPro" id="IPR050498">
    <property type="entry name" value="Ycf3"/>
</dbReference>
<dbReference type="Gene3D" id="1.25.40.10">
    <property type="entry name" value="Tetratricopeptide repeat domain"/>
    <property type="match status" value="5"/>
</dbReference>
<dbReference type="SUPFAM" id="SSF48452">
    <property type="entry name" value="TPR-like"/>
    <property type="match status" value="2"/>
</dbReference>
<gene>
    <name evidence="6" type="ORF">HQ35_05025</name>
</gene>
<dbReference type="STRING" id="36874.HQ34_08565"/>
<dbReference type="Pfam" id="PF14559">
    <property type="entry name" value="TPR_19"/>
    <property type="match status" value="1"/>
</dbReference>
<dbReference type="OrthoDB" id="712930at2"/>
<dbReference type="AlphaFoldDB" id="A0A0A2ETT9"/>
<reference evidence="6 7" key="1">
    <citation type="submission" date="2014-08" db="EMBL/GenBank/DDBJ databases">
        <title>Porphyromonas cangingivalis strain:COT-109_OH1386 Genome sequencing.</title>
        <authorList>
            <person name="Wallis C."/>
            <person name="Deusch O."/>
            <person name="O'Flynn C."/>
            <person name="Davis I."/>
            <person name="Jospin G."/>
            <person name="Darling A.E."/>
            <person name="Coil D.A."/>
            <person name="Alexiev A."/>
            <person name="Horsfall A."/>
            <person name="Kirkwood N."/>
            <person name="Harris S."/>
            <person name="Eisen J.A."/>
        </authorList>
    </citation>
    <scope>NUCLEOTIDE SEQUENCE [LARGE SCALE GENOMIC DNA]</scope>
    <source>
        <strain evidence="7">COT-109 OH1386</strain>
    </source>
</reference>
<keyword evidence="5" id="KW-0732">Signal</keyword>
<dbReference type="Pfam" id="PF13174">
    <property type="entry name" value="TPR_6"/>
    <property type="match status" value="1"/>
</dbReference>
<feature type="repeat" description="TPR" evidence="3">
    <location>
        <begin position="614"/>
        <end position="647"/>
    </location>
</feature>
<feature type="repeat" description="TPR" evidence="3">
    <location>
        <begin position="164"/>
        <end position="197"/>
    </location>
</feature>
<keyword evidence="2 3" id="KW-0802">TPR repeat</keyword>
<dbReference type="EMBL" id="JQJD01000034">
    <property type="protein sequence ID" value="KGN80880.1"/>
    <property type="molecule type" value="Genomic_DNA"/>
</dbReference>
<dbReference type="PROSITE" id="PS50293">
    <property type="entry name" value="TPR_REGION"/>
    <property type="match status" value="1"/>
</dbReference>
<evidence type="ECO:0000313" key="7">
    <source>
        <dbReference type="Proteomes" id="UP000030125"/>
    </source>
</evidence>
<feature type="compositionally biased region" description="Basic and acidic residues" evidence="4">
    <location>
        <begin position="380"/>
        <end position="397"/>
    </location>
</feature>
<dbReference type="Pfam" id="PF00515">
    <property type="entry name" value="TPR_1"/>
    <property type="match status" value="1"/>
</dbReference>
<proteinExistence type="predicted"/>
<feature type="region of interest" description="Disordered" evidence="4">
    <location>
        <begin position="364"/>
        <end position="397"/>
    </location>
</feature>
<accession>A0A0A2ETT9</accession>